<dbReference type="Proteomes" id="UP001172101">
    <property type="component" value="Unassembled WGS sequence"/>
</dbReference>
<gene>
    <name evidence="1" type="ORF">B0T26DRAFT_140897</name>
</gene>
<dbReference type="GeneID" id="85316669"/>
<dbReference type="AlphaFoldDB" id="A0AA40E876"/>
<name>A0AA40E876_9PEZI</name>
<keyword evidence="2" id="KW-1185">Reference proteome</keyword>
<reference evidence="1" key="1">
    <citation type="submission" date="2023-06" db="EMBL/GenBank/DDBJ databases">
        <title>Genome-scale phylogeny and comparative genomics of the fungal order Sordariales.</title>
        <authorList>
            <consortium name="Lawrence Berkeley National Laboratory"/>
            <person name="Hensen N."/>
            <person name="Bonometti L."/>
            <person name="Westerberg I."/>
            <person name="Brannstrom I.O."/>
            <person name="Guillou S."/>
            <person name="Cros-Aarteil S."/>
            <person name="Calhoun S."/>
            <person name="Haridas S."/>
            <person name="Kuo A."/>
            <person name="Mondo S."/>
            <person name="Pangilinan J."/>
            <person name="Riley R."/>
            <person name="LaButti K."/>
            <person name="Andreopoulos B."/>
            <person name="Lipzen A."/>
            <person name="Chen C."/>
            <person name="Yanf M."/>
            <person name="Daum C."/>
            <person name="Ng V."/>
            <person name="Clum A."/>
            <person name="Steindorff A."/>
            <person name="Ohm R."/>
            <person name="Martin F."/>
            <person name="Silar P."/>
            <person name="Natvig D."/>
            <person name="Lalanne C."/>
            <person name="Gautier V."/>
            <person name="Ament-velasquez S.L."/>
            <person name="Kruys A."/>
            <person name="Hutchinson M.I."/>
            <person name="Powell A.J."/>
            <person name="Barry K."/>
            <person name="Miller A.N."/>
            <person name="Grigoriev I.V."/>
            <person name="Debuchy R."/>
            <person name="Gladieux P."/>
            <person name="Thoren M.H."/>
            <person name="Johannesson H."/>
        </authorList>
    </citation>
    <scope>NUCLEOTIDE SEQUENCE</scope>
    <source>
        <strain evidence="1">SMH2392-1A</strain>
    </source>
</reference>
<comment type="caution">
    <text evidence="1">The sequence shown here is derived from an EMBL/GenBank/DDBJ whole genome shotgun (WGS) entry which is preliminary data.</text>
</comment>
<organism evidence="1 2">
    <name type="scientific">Lasiosphaeria miniovina</name>
    <dbReference type="NCBI Taxonomy" id="1954250"/>
    <lineage>
        <taxon>Eukaryota</taxon>
        <taxon>Fungi</taxon>
        <taxon>Dikarya</taxon>
        <taxon>Ascomycota</taxon>
        <taxon>Pezizomycotina</taxon>
        <taxon>Sordariomycetes</taxon>
        <taxon>Sordariomycetidae</taxon>
        <taxon>Sordariales</taxon>
        <taxon>Lasiosphaeriaceae</taxon>
        <taxon>Lasiosphaeria</taxon>
    </lineage>
</organism>
<protein>
    <submittedName>
        <fullName evidence="1">Uncharacterized protein</fullName>
    </submittedName>
</protein>
<dbReference type="EMBL" id="JAUIRO010000002">
    <property type="protein sequence ID" value="KAK0727611.1"/>
    <property type="molecule type" value="Genomic_DNA"/>
</dbReference>
<evidence type="ECO:0000313" key="2">
    <source>
        <dbReference type="Proteomes" id="UP001172101"/>
    </source>
</evidence>
<accession>A0AA40E876</accession>
<proteinExistence type="predicted"/>
<dbReference type="RefSeq" id="XP_060300466.1">
    <property type="nucleotide sequence ID" value="XM_060433398.1"/>
</dbReference>
<sequence>MAAYLGALASQIDTLSRTGRPDSGGMSTAALEVVEIIGFAKMSFKKGRGENAVEIEHSPVDALQGKVLVHRFVVGAFREVRFKTPKKDSISVEILHFTTQRWAKGCFFYRVLKAAHPSEWEKSAENLGQFALMKDRRVIVWCHSAVVIEISLLRPPASDVVFQEMLVFARIIDGKIRESIKDIDAASTLTYILPQVELGLPRAGGTHPRLLKCVIGVPQEITILHIWRGISFTVVELDTSGNVTGITSDVSRHVRWAIVGQNLRIEPHTRGTGKLRIITVEPHSLLSRSLEYGFEIAAT</sequence>
<evidence type="ECO:0000313" key="1">
    <source>
        <dbReference type="EMBL" id="KAK0727611.1"/>
    </source>
</evidence>